<name>A0ABV8J066_9ACTN</name>
<protein>
    <submittedName>
        <fullName evidence="2">Caspase domain-containing protein</fullName>
    </submittedName>
</protein>
<dbReference type="InterPro" id="IPR029030">
    <property type="entry name" value="Caspase-like_dom_sf"/>
</dbReference>
<proteinExistence type="predicted"/>
<reference evidence="3" key="1">
    <citation type="journal article" date="2019" name="Int. J. Syst. Evol. Microbiol.">
        <title>The Global Catalogue of Microorganisms (GCM) 10K type strain sequencing project: providing services to taxonomists for standard genome sequencing and annotation.</title>
        <authorList>
            <consortium name="The Broad Institute Genomics Platform"/>
            <consortium name="The Broad Institute Genome Sequencing Center for Infectious Disease"/>
            <person name="Wu L."/>
            <person name="Ma J."/>
        </authorList>
    </citation>
    <scope>NUCLEOTIDE SEQUENCE [LARGE SCALE GENOMIC DNA]</scope>
    <source>
        <strain evidence="3">TBRC 5832</strain>
    </source>
</reference>
<dbReference type="InterPro" id="IPR011600">
    <property type="entry name" value="Pept_C14_caspase"/>
</dbReference>
<dbReference type="Gene3D" id="3.40.50.1460">
    <property type="match status" value="1"/>
</dbReference>
<dbReference type="Proteomes" id="UP001595867">
    <property type="component" value="Unassembled WGS sequence"/>
</dbReference>
<accession>A0ABV8J066</accession>
<dbReference type="SUPFAM" id="SSF52540">
    <property type="entry name" value="P-loop containing nucleoside triphosphate hydrolases"/>
    <property type="match status" value="1"/>
</dbReference>
<dbReference type="EMBL" id="JBHSBL010000019">
    <property type="protein sequence ID" value="MFC4068637.1"/>
    <property type="molecule type" value="Genomic_DNA"/>
</dbReference>
<evidence type="ECO:0000313" key="3">
    <source>
        <dbReference type="Proteomes" id="UP001595867"/>
    </source>
</evidence>
<evidence type="ECO:0000313" key="2">
    <source>
        <dbReference type="EMBL" id="MFC4068637.1"/>
    </source>
</evidence>
<dbReference type="NCBIfam" id="NF047832">
    <property type="entry name" value="caspase_w_EACC1"/>
    <property type="match status" value="1"/>
</dbReference>
<dbReference type="SUPFAM" id="SSF52129">
    <property type="entry name" value="Caspase-like"/>
    <property type="match status" value="1"/>
</dbReference>
<gene>
    <name evidence="2" type="ORF">ACFO0C_27220</name>
</gene>
<comment type="caution">
    <text evidence="2">The sequence shown here is derived from an EMBL/GenBank/DDBJ whole genome shotgun (WGS) entry which is preliminary data.</text>
</comment>
<evidence type="ECO:0000259" key="1">
    <source>
        <dbReference type="Pfam" id="PF00656"/>
    </source>
</evidence>
<organism evidence="2 3">
    <name type="scientific">Actinoplanes subglobosus</name>
    <dbReference type="NCBI Taxonomy" id="1547892"/>
    <lineage>
        <taxon>Bacteria</taxon>
        <taxon>Bacillati</taxon>
        <taxon>Actinomycetota</taxon>
        <taxon>Actinomycetes</taxon>
        <taxon>Micromonosporales</taxon>
        <taxon>Micromonosporaceae</taxon>
        <taxon>Actinoplanes</taxon>
    </lineage>
</organism>
<dbReference type="Pfam" id="PF00656">
    <property type="entry name" value="Peptidase_C14"/>
    <property type="match status" value="1"/>
</dbReference>
<dbReference type="RefSeq" id="WP_378069529.1">
    <property type="nucleotide sequence ID" value="NZ_JBHSBL010000019.1"/>
</dbReference>
<keyword evidence="3" id="KW-1185">Reference proteome</keyword>
<feature type="domain" description="Peptidase C14 caspase" evidence="1">
    <location>
        <begin position="10"/>
        <end position="218"/>
    </location>
</feature>
<dbReference type="InterPro" id="IPR027417">
    <property type="entry name" value="P-loop_NTPase"/>
</dbReference>
<sequence>MTLFDPAKSRAVYVGVSRYEHMPDLPSVEQSTLDLASTMSDAYLGAIPEANSTKLINPPDQQTVGDALESAADFADDMLLFYYAGHGVSGLTRSDLYLSLPGTRPPRPAFNAVQYSLVREVILGSKAAVRVVMLDCCFSGRAALPGLSENLSRVKAELEIAGAYVLTASPANAIALAGETHTAFTGELINLLNEGVPSSEKYLTLDAIYTQLRSRMRRRNWPEPQRLTTASADQLGLVINRSYSADESPRQSIPRPSAQISSERLQFENSRFSALQDRQAKFRKKYGKRDRGVRVRLRRAVNGILGPSGSGRENDCCLVPAGASRRIFMAASSSRPLKTLRCPICGSVINDWSSEIAPRFLWVDEPGGSIIKIDKGQYKTLLERFPDGRLDAMRECTVLHGSDCHSRSSHALPDLYGEYGSPIAIGLIGGIAAGKTLLLAAMINELTNNIDVQRKFGVTPSPLHLRIEREYFRRTVHPFCNLRREASKTLVMQSELTYVLKLDSDYAGRSFAVAFFDLSGEYFYQLDSVRATGFVKGASAFIFVVDPVSATPTLVPPGKGRWPAPSGFAAPVEVLRECRADPGDPFIPAPAAIVVTKGDLIRDADPLIGKWLDREDTLDLKTSSEESKDIYSFLAGRDARPWLYPAEAFMDASLHVASASGVDVLDSGYFPSHGFGQRRVLRPLLSIFAALGIVDRRLLFP</sequence>